<evidence type="ECO:0000256" key="2">
    <source>
        <dbReference type="ARBA" id="ARBA00004950"/>
    </source>
</evidence>
<evidence type="ECO:0000256" key="6">
    <source>
        <dbReference type="ARBA" id="ARBA00022642"/>
    </source>
</evidence>
<protein>
    <recommendedName>
        <fullName evidence="4 10">L-aspartate oxidase</fullName>
        <ecNumber evidence="4 10">1.4.3.16</ecNumber>
    </recommendedName>
</protein>
<dbReference type="Gene3D" id="1.20.58.100">
    <property type="entry name" value="Fumarate reductase/succinate dehydrogenase flavoprotein-like, C-terminal domain"/>
    <property type="match status" value="1"/>
</dbReference>
<evidence type="ECO:0000256" key="1">
    <source>
        <dbReference type="ARBA" id="ARBA00001974"/>
    </source>
</evidence>
<dbReference type="InterPro" id="IPR003953">
    <property type="entry name" value="FAD-dep_OxRdtase_2_FAD-bd"/>
</dbReference>
<dbReference type="PANTHER" id="PTHR42716:SF2">
    <property type="entry name" value="L-ASPARTATE OXIDASE, CHLOROPLASTIC"/>
    <property type="match status" value="1"/>
</dbReference>
<comment type="catalytic activity">
    <reaction evidence="9">
        <text>L-aspartate + O2 = iminosuccinate + H2O2</text>
        <dbReference type="Rhea" id="RHEA:25876"/>
        <dbReference type="ChEBI" id="CHEBI:15379"/>
        <dbReference type="ChEBI" id="CHEBI:16240"/>
        <dbReference type="ChEBI" id="CHEBI:29991"/>
        <dbReference type="ChEBI" id="CHEBI:77875"/>
        <dbReference type="EC" id="1.4.3.16"/>
    </reaction>
    <physiologicalReaction direction="left-to-right" evidence="9">
        <dbReference type="Rhea" id="RHEA:25877"/>
    </physiologicalReaction>
</comment>
<dbReference type="SUPFAM" id="SSF51905">
    <property type="entry name" value="FAD/NAD(P)-binding domain"/>
    <property type="match status" value="1"/>
</dbReference>
<dbReference type="EC" id="1.4.3.16" evidence="4 10"/>
<dbReference type="SUPFAM" id="SSF46977">
    <property type="entry name" value="Succinate dehydrogenase/fumarate reductase flavoprotein C-terminal domain"/>
    <property type="match status" value="1"/>
</dbReference>
<keyword evidence="6 11" id="KW-0662">Pyridine nucleotide biosynthesis</keyword>
<name>A0A261V812_9BORD</name>
<dbReference type="AlphaFoldDB" id="A0A261V812"/>
<dbReference type="SUPFAM" id="SSF56425">
    <property type="entry name" value="Succinate dehydrogenase/fumarate reductase flavoprotein, catalytic domain"/>
    <property type="match status" value="1"/>
</dbReference>
<sequence length="538" mass="55502">MDFDVLIIGSGLAGLAAALELAPHRRVALLAKGALDLSASNRAQGGIAAALDPDDSVADHVRDTLAAGGGLCDAAATQRIAADARAAIGWLQDQGVAFTAAAPGRPGLHLTREGGHGRRRIVHAADATGQAVIAALGARVRHHPNITLLEHHCAIDLLVAGVPGSAAARCRGAQVLDPRGRVSTLGAAHVVLATGGACQVYAHSTTPPTATGDGIAMAWRAGCRVANLEFTQFHPTSLYDPQGETFLISEAVRGEGGLLKLPDGTRFMPAHDARAELAPRDVVARAIDLEIKRHGLDCVHLDISHRPRAFLQAHFPTIYAHCLARGIDMAAAPIPVVPAAHYTCGGIVADAAGRSDLAGLYAVGEAACTGLHGANRLASNSLLECVVTGRGAARAILAQPAAVAAESALSSPAALAFKSAPAAQPAGVADPSVASLRQALRRLMSAEVGIVRSDASLARAAQRIGAWDADVARRWRIDGPSRDLLELRNLLLVAGLVVRAAVARHESRGAHFNRDWPGELPVALPTVLCDDTAHATAA</sequence>
<reference evidence="15" key="1">
    <citation type="submission" date="2017-05" db="EMBL/GenBank/DDBJ databases">
        <title>Complete and WGS of Bordetella genogroups.</title>
        <authorList>
            <person name="Spilker T."/>
            <person name="Lipuma J."/>
        </authorList>
    </citation>
    <scope>NUCLEOTIDE SEQUENCE [LARGE SCALE GENOMIC DNA]</scope>
    <source>
        <strain evidence="15">AU8256</strain>
    </source>
</reference>
<comment type="cofactor">
    <cofactor evidence="1 11">
        <name>FAD</name>
        <dbReference type="ChEBI" id="CHEBI:57692"/>
    </cofactor>
</comment>
<keyword evidence="8 11" id="KW-0560">Oxidoreductase</keyword>
<dbReference type="UniPathway" id="UPA00253">
    <property type="reaction ID" value="UER00326"/>
</dbReference>
<dbReference type="InterPro" id="IPR036188">
    <property type="entry name" value="FAD/NAD-bd_sf"/>
</dbReference>
<gene>
    <name evidence="14" type="ORF">CAL24_23150</name>
</gene>
<organism evidence="14 15">
    <name type="scientific">Bordetella genomosp. 2</name>
    <dbReference type="NCBI Taxonomy" id="1983456"/>
    <lineage>
        <taxon>Bacteria</taxon>
        <taxon>Pseudomonadati</taxon>
        <taxon>Pseudomonadota</taxon>
        <taxon>Betaproteobacteria</taxon>
        <taxon>Burkholderiales</taxon>
        <taxon>Alcaligenaceae</taxon>
        <taxon>Bordetella</taxon>
    </lineage>
</organism>
<dbReference type="Proteomes" id="UP000215633">
    <property type="component" value="Unassembled WGS sequence"/>
</dbReference>
<feature type="domain" description="FAD-dependent oxidoreductase 2 FAD-binding" evidence="12">
    <location>
        <begin position="4"/>
        <end position="382"/>
    </location>
</feature>
<dbReference type="Pfam" id="PF02910">
    <property type="entry name" value="Succ_DH_flav_C"/>
    <property type="match status" value="1"/>
</dbReference>
<comment type="subcellular location">
    <subcellularLocation>
        <location evidence="11">Cytoplasm</location>
    </subcellularLocation>
</comment>
<comment type="caution">
    <text evidence="14">The sequence shown here is derived from an EMBL/GenBank/DDBJ whole genome shotgun (WGS) entry which is preliminary data.</text>
</comment>
<dbReference type="InterPro" id="IPR005288">
    <property type="entry name" value="NadB"/>
</dbReference>
<comment type="similarity">
    <text evidence="3 11">Belongs to the FAD-dependent oxidoreductase 2 family. NadB subfamily.</text>
</comment>
<dbReference type="InterPro" id="IPR015939">
    <property type="entry name" value="Fum_Rdtase/Succ_DH_flav-like_C"/>
</dbReference>
<dbReference type="Gene3D" id="3.50.50.60">
    <property type="entry name" value="FAD/NAD(P)-binding domain"/>
    <property type="match status" value="1"/>
</dbReference>
<accession>A0A261V812</accession>
<dbReference type="GO" id="GO:0034628">
    <property type="term" value="P:'de novo' NAD+ biosynthetic process from L-aspartate"/>
    <property type="evidence" value="ECO:0007669"/>
    <property type="project" value="TreeGrafter"/>
</dbReference>
<evidence type="ECO:0000256" key="9">
    <source>
        <dbReference type="ARBA" id="ARBA00048305"/>
    </source>
</evidence>
<dbReference type="Pfam" id="PF00890">
    <property type="entry name" value="FAD_binding_2"/>
    <property type="match status" value="1"/>
</dbReference>
<evidence type="ECO:0000259" key="13">
    <source>
        <dbReference type="Pfam" id="PF02910"/>
    </source>
</evidence>
<evidence type="ECO:0000256" key="5">
    <source>
        <dbReference type="ARBA" id="ARBA00022630"/>
    </source>
</evidence>
<comment type="pathway">
    <text evidence="2 11">Cofactor biosynthesis; NAD(+) biosynthesis; iminoaspartate from L-aspartate (oxidase route): step 1/1.</text>
</comment>
<dbReference type="InterPro" id="IPR037099">
    <property type="entry name" value="Fum_R/Succ_DH_flav-like_C_sf"/>
</dbReference>
<dbReference type="RefSeq" id="WP_094808049.1">
    <property type="nucleotide sequence ID" value="NZ_NEVT01000009.1"/>
</dbReference>
<dbReference type="FunFam" id="3.90.700.10:FF:000002">
    <property type="entry name" value="L-aspartate oxidase"/>
    <property type="match status" value="1"/>
</dbReference>
<dbReference type="GO" id="GO:0008734">
    <property type="term" value="F:L-aspartate oxidase activity"/>
    <property type="evidence" value="ECO:0007669"/>
    <property type="project" value="UniProtKB-UniRule"/>
</dbReference>
<evidence type="ECO:0000313" key="14">
    <source>
        <dbReference type="EMBL" id="OZI69710.1"/>
    </source>
</evidence>
<dbReference type="GO" id="GO:0005737">
    <property type="term" value="C:cytoplasm"/>
    <property type="evidence" value="ECO:0007669"/>
    <property type="project" value="UniProtKB-SubCell"/>
</dbReference>
<dbReference type="Gene3D" id="3.90.700.10">
    <property type="entry name" value="Succinate dehydrogenase/fumarate reductase flavoprotein, catalytic domain"/>
    <property type="match status" value="1"/>
</dbReference>
<keyword evidence="15" id="KW-1185">Reference proteome</keyword>
<evidence type="ECO:0000256" key="3">
    <source>
        <dbReference type="ARBA" id="ARBA00008562"/>
    </source>
</evidence>
<evidence type="ECO:0000313" key="15">
    <source>
        <dbReference type="Proteomes" id="UP000215633"/>
    </source>
</evidence>
<keyword evidence="5 11" id="KW-0285">Flavoprotein</keyword>
<dbReference type="PRINTS" id="PR00368">
    <property type="entry name" value="FADPNR"/>
</dbReference>
<dbReference type="PANTHER" id="PTHR42716">
    <property type="entry name" value="L-ASPARTATE OXIDASE"/>
    <property type="match status" value="1"/>
</dbReference>
<evidence type="ECO:0000256" key="10">
    <source>
        <dbReference type="NCBIfam" id="TIGR00551"/>
    </source>
</evidence>
<evidence type="ECO:0000256" key="8">
    <source>
        <dbReference type="ARBA" id="ARBA00023002"/>
    </source>
</evidence>
<keyword evidence="7 11" id="KW-0274">FAD</keyword>
<dbReference type="NCBIfam" id="NF006567">
    <property type="entry name" value="PRK09077.1"/>
    <property type="match status" value="1"/>
</dbReference>
<evidence type="ECO:0000256" key="4">
    <source>
        <dbReference type="ARBA" id="ARBA00012173"/>
    </source>
</evidence>
<evidence type="ECO:0000256" key="7">
    <source>
        <dbReference type="ARBA" id="ARBA00022827"/>
    </source>
</evidence>
<dbReference type="EMBL" id="NEVT01000009">
    <property type="protein sequence ID" value="OZI69710.1"/>
    <property type="molecule type" value="Genomic_DNA"/>
</dbReference>
<evidence type="ECO:0000256" key="11">
    <source>
        <dbReference type="RuleBase" id="RU362049"/>
    </source>
</evidence>
<feature type="domain" description="Fumarate reductase/succinate dehydrogenase flavoprotein-like C-terminal" evidence="13">
    <location>
        <begin position="437"/>
        <end position="517"/>
    </location>
</feature>
<dbReference type="NCBIfam" id="TIGR00551">
    <property type="entry name" value="nadB"/>
    <property type="match status" value="1"/>
</dbReference>
<proteinExistence type="inferred from homology"/>
<evidence type="ECO:0000259" key="12">
    <source>
        <dbReference type="Pfam" id="PF00890"/>
    </source>
</evidence>
<comment type="function">
    <text evidence="11">Catalyzes the oxidation of L-aspartate to iminoaspartate.</text>
</comment>
<dbReference type="InterPro" id="IPR027477">
    <property type="entry name" value="Succ_DH/fumarate_Rdtase_cat_sf"/>
</dbReference>